<protein>
    <submittedName>
        <fullName evidence="2">Uncharacterized protein</fullName>
    </submittedName>
</protein>
<feature type="transmembrane region" description="Helical" evidence="1">
    <location>
        <begin position="33"/>
        <end position="53"/>
    </location>
</feature>
<dbReference type="EMBL" id="KZ559540">
    <property type="protein sequence ID" value="PLN81100.1"/>
    <property type="molecule type" value="Genomic_DNA"/>
</dbReference>
<gene>
    <name evidence="2" type="ORF">BDW42DRAFT_169578</name>
</gene>
<dbReference type="AlphaFoldDB" id="A0A2J5HUN9"/>
<accession>A0A2J5HUN9</accession>
<name>A0A2J5HUN9_9EURO</name>
<feature type="transmembrane region" description="Helical" evidence="1">
    <location>
        <begin position="59"/>
        <end position="76"/>
    </location>
</feature>
<evidence type="ECO:0000313" key="2">
    <source>
        <dbReference type="EMBL" id="PLN81100.1"/>
    </source>
</evidence>
<keyword evidence="3" id="KW-1185">Reference proteome</keyword>
<organism evidence="2 3">
    <name type="scientific">Aspergillus taichungensis</name>
    <dbReference type="NCBI Taxonomy" id="482145"/>
    <lineage>
        <taxon>Eukaryota</taxon>
        <taxon>Fungi</taxon>
        <taxon>Dikarya</taxon>
        <taxon>Ascomycota</taxon>
        <taxon>Pezizomycotina</taxon>
        <taxon>Eurotiomycetes</taxon>
        <taxon>Eurotiomycetidae</taxon>
        <taxon>Eurotiales</taxon>
        <taxon>Aspergillaceae</taxon>
        <taxon>Aspergillus</taxon>
        <taxon>Aspergillus subgen. Circumdati</taxon>
    </lineage>
</organism>
<dbReference type="Proteomes" id="UP000235023">
    <property type="component" value="Unassembled WGS sequence"/>
</dbReference>
<keyword evidence="1" id="KW-0812">Transmembrane</keyword>
<proteinExistence type="predicted"/>
<keyword evidence="1" id="KW-0472">Membrane</keyword>
<feature type="transmembrane region" description="Helical" evidence="1">
    <location>
        <begin position="6"/>
        <end position="26"/>
    </location>
</feature>
<evidence type="ECO:0000313" key="3">
    <source>
        <dbReference type="Proteomes" id="UP000235023"/>
    </source>
</evidence>
<reference evidence="3" key="1">
    <citation type="submission" date="2017-12" db="EMBL/GenBank/DDBJ databases">
        <authorList>
            <consortium name="DOE Joint Genome Institute"/>
            <person name="Mondo S.J."/>
            <person name="Kjaerbolling I."/>
            <person name="Vesth T.C."/>
            <person name="Frisvad J.C."/>
            <person name="Nybo J.L."/>
            <person name="Theobald S."/>
            <person name="Kuo A."/>
            <person name="Bowyer P."/>
            <person name="Matsuda Y."/>
            <person name="Lyhne E.K."/>
            <person name="Kogle M.E."/>
            <person name="Clum A."/>
            <person name="Lipzen A."/>
            <person name="Salamov A."/>
            <person name="Ngan C.Y."/>
            <person name="Daum C."/>
            <person name="Chiniquy J."/>
            <person name="Barry K."/>
            <person name="LaButti K."/>
            <person name="Haridas S."/>
            <person name="Simmons B.A."/>
            <person name="Magnuson J.K."/>
            <person name="Mortensen U.H."/>
            <person name="Larsen T.O."/>
            <person name="Grigoriev I.V."/>
            <person name="Baker S.E."/>
            <person name="Andersen M.R."/>
            <person name="Nordberg H.P."/>
            <person name="Cantor M.N."/>
            <person name="Hua S.X."/>
        </authorList>
    </citation>
    <scope>NUCLEOTIDE SEQUENCE [LARGE SCALE GENOMIC DNA]</scope>
    <source>
        <strain evidence="3">IBT 19404</strain>
    </source>
</reference>
<evidence type="ECO:0000256" key="1">
    <source>
        <dbReference type="SAM" id="Phobius"/>
    </source>
</evidence>
<keyword evidence="1" id="KW-1133">Transmembrane helix</keyword>
<sequence>MTYYPSALTLVLVLYFVFCAAPLILLRLKLIMLGTFVLFLLIWVFVRVVIFILSIDLVMLASCLGVGSCSFVALIRDATRVGVDRRFSADSLRAGFIVYG</sequence>